<dbReference type="InterPro" id="IPR000182">
    <property type="entry name" value="GNAT_dom"/>
</dbReference>
<evidence type="ECO:0000313" key="2">
    <source>
        <dbReference type="EMBL" id="KKM94320.1"/>
    </source>
</evidence>
<dbReference type="EMBL" id="LAZR01006155">
    <property type="protein sequence ID" value="KKM94320.1"/>
    <property type="molecule type" value="Genomic_DNA"/>
</dbReference>
<dbReference type="GO" id="GO:0016747">
    <property type="term" value="F:acyltransferase activity, transferring groups other than amino-acyl groups"/>
    <property type="evidence" value="ECO:0007669"/>
    <property type="project" value="InterPro"/>
</dbReference>
<reference evidence="2" key="1">
    <citation type="journal article" date="2015" name="Nature">
        <title>Complex archaea that bridge the gap between prokaryotes and eukaryotes.</title>
        <authorList>
            <person name="Spang A."/>
            <person name="Saw J.H."/>
            <person name="Jorgensen S.L."/>
            <person name="Zaremba-Niedzwiedzka K."/>
            <person name="Martijn J."/>
            <person name="Lind A.E."/>
            <person name="van Eijk R."/>
            <person name="Schleper C."/>
            <person name="Guy L."/>
            <person name="Ettema T.J."/>
        </authorList>
    </citation>
    <scope>NUCLEOTIDE SEQUENCE</scope>
</reference>
<sequence length="152" mass="17831">MKIKSVNYSDLKKIISLEKEVFVENAFSGDLIEKLIKRNIFFLKLEIGKIKKELIGFIIVIKDREECVNIINFLIKLEFQNKGYGSYLLQKTIERIKKTPEIKKVILNVQESNSNAIKLYEKFNFKKKPKKLEKYYQSGENAYLMELNIASA</sequence>
<gene>
    <name evidence="2" type="ORF">LCGC14_1199470</name>
</gene>
<dbReference type="Pfam" id="PF00583">
    <property type="entry name" value="Acetyltransf_1"/>
    <property type="match status" value="1"/>
</dbReference>
<dbReference type="SUPFAM" id="SSF55729">
    <property type="entry name" value="Acyl-CoA N-acyltransferases (Nat)"/>
    <property type="match status" value="1"/>
</dbReference>
<accession>A0A0F9NZT4</accession>
<comment type="caution">
    <text evidence="2">The sequence shown here is derived from an EMBL/GenBank/DDBJ whole genome shotgun (WGS) entry which is preliminary data.</text>
</comment>
<protein>
    <recommendedName>
        <fullName evidence="1">N-acetyltransferase domain-containing protein</fullName>
    </recommendedName>
</protein>
<proteinExistence type="predicted"/>
<dbReference type="PANTHER" id="PTHR47542">
    <property type="entry name" value="ACYL-COA N-ACYLTRANSFERASES (NAT) SUPERFAMILY PROTEIN"/>
    <property type="match status" value="1"/>
</dbReference>
<dbReference type="AlphaFoldDB" id="A0A0F9NZT4"/>
<dbReference type="PANTHER" id="PTHR47542:SF2">
    <property type="entry name" value="ACYL-COA N-ACYLTRANSFERASES (NAT) SUPERFAMILY PROTEIN"/>
    <property type="match status" value="1"/>
</dbReference>
<dbReference type="Gene3D" id="3.40.630.30">
    <property type="match status" value="1"/>
</dbReference>
<feature type="domain" description="N-acetyltransferase" evidence="1">
    <location>
        <begin position="1"/>
        <end position="150"/>
    </location>
</feature>
<name>A0A0F9NZT4_9ZZZZ</name>
<organism evidence="2">
    <name type="scientific">marine sediment metagenome</name>
    <dbReference type="NCBI Taxonomy" id="412755"/>
    <lineage>
        <taxon>unclassified sequences</taxon>
        <taxon>metagenomes</taxon>
        <taxon>ecological metagenomes</taxon>
    </lineage>
</organism>
<dbReference type="PROSITE" id="PS51186">
    <property type="entry name" value="GNAT"/>
    <property type="match status" value="1"/>
</dbReference>
<dbReference type="CDD" id="cd04301">
    <property type="entry name" value="NAT_SF"/>
    <property type="match status" value="1"/>
</dbReference>
<dbReference type="InterPro" id="IPR016181">
    <property type="entry name" value="Acyl_CoA_acyltransferase"/>
</dbReference>
<evidence type="ECO:0000259" key="1">
    <source>
        <dbReference type="PROSITE" id="PS51186"/>
    </source>
</evidence>